<feature type="region of interest" description="Disordered" evidence="1">
    <location>
        <begin position="1"/>
        <end position="20"/>
    </location>
</feature>
<evidence type="ECO:0000313" key="2">
    <source>
        <dbReference type="EMBL" id="AYC36341.1"/>
    </source>
</evidence>
<dbReference type="GeneID" id="91279531"/>
<reference evidence="2 3" key="1">
    <citation type="submission" date="2018-09" db="EMBL/GenBank/DDBJ databases">
        <title>Production of Trimethoprim by Streptomyces sp. 3E-1.</title>
        <authorList>
            <person name="Kang H.J."/>
            <person name="Kim S.B."/>
        </authorList>
    </citation>
    <scope>NUCLEOTIDE SEQUENCE [LARGE SCALE GENOMIC DNA]</scope>
    <source>
        <strain evidence="2 3">3E-1</strain>
    </source>
</reference>
<evidence type="ECO:0000313" key="3">
    <source>
        <dbReference type="Proteomes" id="UP000265765"/>
    </source>
</evidence>
<evidence type="ECO:0000256" key="1">
    <source>
        <dbReference type="SAM" id="MobiDB-lite"/>
    </source>
</evidence>
<sequence length="97" mass="10687">MTKPSEQHAPMRHADLTYLDPGNLTGEQSEILDKAALVVIRARREAADMVRGAKLEGFDDDFFGSKCRKCNTCDEFWGEGAVCKRSSCGHNASQHAT</sequence>
<proteinExistence type="predicted"/>
<dbReference type="EMBL" id="CP032427">
    <property type="protein sequence ID" value="AYC36341.1"/>
    <property type="molecule type" value="Genomic_DNA"/>
</dbReference>
<dbReference type="KEGG" id="sge:DWG14_00550"/>
<dbReference type="Pfam" id="PF19986">
    <property type="entry name" value="DUF6422"/>
    <property type="match status" value="1"/>
</dbReference>
<name>A0AAI8KVA2_9ACTN</name>
<dbReference type="RefSeq" id="WP_162951958.1">
    <property type="nucleotide sequence ID" value="NZ_CP032427.1"/>
</dbReference>
<accession>A0AAI8KVA2</accession>
<gene>
    <name evidence="2" type="ORF">DWG14_00550</name>
</gene>
<protein>
    <submittedName>
        <fullName evidence="2">Uncharacterized protein</fullName>
    </submittedName>
</protein>
<dbReference type="AlphaFoldDB" id="A0AAI8KVA2"/>
<dbReference type="Proteomes" id="UP000265765">
    <property type="component" value="Chromosome"/>
</dbReference>
<organism evidence="2 3">
    <name type="scientific">Streptomyces griseorubiginosus</name>
    <dbReference type="NCBI Taxonomy" id="67304"/>
    <lineage>
        <taxon>Bacteria</taxon>
        <taxon>Bacillati</taxon>
        <taxon>Actinomycetota</taxon>
        <taxon>Actinomycetes</taxon>
        <taxon>Kitasatosporales</taxon>
        <taxon>Streptomycetaceae</taxon>
        <taxon>Streptomyces</taxon>
    </lineage>
</organism>
<dbReference type="InterPro" id="IPR046307">
    <property type="entry name" value="DUF6422"/>
</dbReference>